<protein>
    <submittedName>
        <fullName evidence="2">Uncharacterized protein</fullName>
    </submittedName>
</protein>
<proteinExistence type="predicted"/>
<evidence type="ECO:0000313" key="2">
    <source>
        <dbReference type="EMBL" id="RPD56108.1"/>
    </source>
</evidence>
<dbReference type="Proteomes" id="UP000313359">
    <property type="component" value="Unassembled WGS sequence"/>
</dbReference>
<accession>A0A5C2RYL1</accession>
<reference evidence="2" key="1">
    <citation type="journal article" date="2018" name="Genome Biol. Evol.">
        <title>Genomics and development of Lentinus tigrinus, a white-rot wood-decaying mushroom with dimorphic fruiting bodies.</title>
        <authorList>
            <person name="Wu B."/>
            <person name="Xu Z."/>
            <person name="Knudson A."/>
            <person name="Carlson A."/>
            <person name="Chen N."/>
            <person name="Kovaka S."/>
            <person name="LaButti K."/>
            <person name="Lipzen A."/>
            <person name="Pennachio C."/>
            <person name="Riley R."/>
            <person name="Schakwitz W."/>
            <person name="Umezawa K."/>
            <person name="Ohm R.A."/>
            <person name="Grigoriev I.V."/>
            <person name="Nagy L.G."/>
            <person name="Gibbons J."/>
            <person name="Hibbett D."/>
        </authorList>
    </citation>
    <scope>NUCLEOTIDE SEQUENCE [LARGE SCALE GENOMIC DNA]</scope>
    <source>
        <strain evidence="2">ALCF2SS1-6</strain>
    </source>
</reference>
<sequence length="88" mass="8979">MSGAASHRGAVFNPPSLQAQSTGSLFSDTPRISILFTTLTAQSTMFATMTAIPVSFSSNSTSKPSSSSSSSQTAIRTGAATNGPVFFP</sequence>
<feature type="region of interest" description="Disordered" evidence="1">
    <location>
        <begin position="56"/>
        <end position="88"/>
    </location>
</feature>
<feature type="region of interest" description="Disordered" evidence="1">
    <location>
        <begin position="1"/>
        <end position="24"/>
    </location>
</feature>
<dbReference type="AlphaFoldDB" id="A0A5C2RYL1"/>
<feature type="compositionally biased region" description="Polar residues" evidence="1">
    <location>
        <begin position="15"/>
        <end position="24"/>
    </location>
</feature>
<feature type="compositionally biased region" description="Low complexity" evidence="1">
    <location>
        <begin position="56"/>
        <end position="71"/>
    </location>
</feature>
<name>A0A5C2RYL1_9APHY</name>
<evidence type="ECO:0000313" key="3">
    <source>
        <dbReference type="Proteomes" id="UP000313359"/>
    </source>
</evidence>
<dbReference type="EMBL" id="ML122290">
    <property type="protein sequence ID" value="RPD56108.1"/>
    <property type="molecule type" value="Genomic_DNA"/>
</dbReference>
<evidence type="ECO:0000256" key="1">
    <source>
        <dbReference type="SAM" id="MobiDB-lite"/>
    </source>
</evidence>
<gene>
    <name evidence="2" type="ORF">L227DRAFT_614746</name>
</gene>
<organism evidence="2 3">
    <name type="scientific">Lentinus tigrinus ALCF2SS1-6</name>
    <dbReference type="NCBI Taxonomy" id="1328759"/>
    <lineage>
        <taxon>Eukaryota</taxon>
        <taxon>Fungi</taxon>
        <taxon>Dikarya</taxon>
        <taxon>Basidiomycota</taxon>
        <taxon>Agaricomycotina</taxon>
        <taxon>Agaricomycetes</taxon>
        <taxon>Polyporales</taxon>
        <taxon>Polyporaceae</taxon>
        <taxon>Lentinus</taxon>
    </lineage>
</organism>
<keyword evidence="3" id="KW-1185">Reference proteome</keyword>